<organism evidence="3 4">
    <name type="scientific">Helicobacter apodemus</name>
    <dbReference type="NCBI Taxonomy" id="135569"/>
    <lineage>
        <taxon>Bacteria</taxon>
        <taxon>Pseudomonadati</taxon>
        <taxon>Campylobacterota</taxon>
        <taxon>Epsilonproteobacteria</taxon>
        <taxon>Campylobacterales</taxon>
        <taxon>Helicobacteraceae</taxon>
        <taxon>Helicobacter</taxon>
    </lineage>
</organism>
<reference evidence="3 4" key="1">
    <citation type="submission" date="2017-06" db="EMBL/GenBank/DDBJ databases">
        <title>Complete genome of Helicobacter apodemus.</title>
        <authorList>
            <person name="Cho S."/>
        </authorList>
    </citation>
    <scope>NUCLEOTIDE SEQUENCE [LARGE SCALE GENOMIC DNA]</scope>
    <source>
        <strain evidence="4">SNUVETPUB-15-01</strain>
    </source>
</reference>
<sequence length="583" mass="68857">MQKEVAQIFNNGIFEIPNYQRDYAWETKNVEDLWEDLLEAEQAKNDEMGHFLGTIVVAKNPQDSNVYDIIDGQQRATTLFMLRYALHYKTQDTNWGLNNFLDKNRNPRLRVIEQNREFFSKILQQAEKGVLNSALEQEIKTDGQRKLYEVFKSIWSYVSNLDNQRAETLLNVLEKMVLMWLEEKDSGRAIRMFQTVNDRGMPLLILDKLKSLLILYSNKYCEGKLDETINERFGEIFVIITEIRKHPLSASLADRDFSKEIEARIFNYHALGQKEIGHYSYGADESYKKLKDLLKNKVKDLQNLPNEMNRKQKLQDLHDWLNHYSKDLLEFFKAFLEIAKMTENNIESFKLLYILRINPYFYSSLVRLKMNNILDDECLRLYAQAEICFYGLGSANDSSAYKLYQFVDNKDTLKTNIIDMCKKCSKGGYKNINSFIDEVAINNFDWKKYFHYMFLTYHSKNMDIKTFEKLLGGKVYSMSIEHIVPQNAIENGSLQQYGFKDREEFDVLKNTFGNLLVLESNLNSANKDYGLAKKQENYRNSQIPYNVEFANREDFLSFNKENIKQENENFTQWARDFFKDFLE</sequence>
<dbReference type="PANTHER" id="PTHR35149">
    <property type="entry name" value="SLL5132 PROTEIN"/>
    <property type="match status" value="1"/>
</dbReference>
<dbReference type="OrthoDB" id="9798761at2"/>
<proteinExistence type="predicted"/>
<feature type="domain" description="GmrSD restriction endonucleases N-terminal" evidence="1">
    <location>
        <begin position="6"/>
        <end position="213"/>
    </location>
</feature>
<evidence type="ECO:0000259" key="1">
    <source>
        <dbReference type="Pfam" id="PF03235"/>
    </source>
</evidence>
<evidence type="ECO:0008006" key="5">
    <source>
        <dbReference type="Google" id="ProtNLM"/>
    </source>
</evidence>
<protein>
    <recommendedName>
        <fullName evidence="5">DUF262 domain-containing protein</fullName>
    </recommendedName>
</protein>
<evidence type="ECO:0000313" key="3">
    <source>
        <dbReference type="EMBL" id="AWI34092.1"/>
    </source>
</evidence>
<evidence type="ECO:0000259" key="2">
    <source>
        <dbReference type="Pfam" id="PF07510"/>
    </source>
</evidence>
<dbReference type="Proteomes" id="UP000244890">
    <property type="component" value="Chromosome"/>
</dbReference>
<dbReference type="AlphaFoldDB" id="A0A2U8FCZ9"/>
<dbReference type="InterPro" id="IPR004919">
    <property type="entry name" value="GmrSD_N"/>
</dbReference>
<feature type="domain" description="GmrSD restriction endonucleases C-terminal" evidence="2">
    <location>
        <begin position="449"/>
        <end position="573"/>
    </location>
</feature>
<dbReference type="PANTHER" id="PTHR35149:SF2">
    <property type="entry name" value="DUF262 DOMAIN-CONTAINING PROTEIN"/>
    <property type="match status" value="1"/>
</dbReference>
<dbReference type="Pfam" id="PF07510">
    <property type="entry name" value="GmrSD_C"/>
    <property type="match status" value="1"/>
</dbReference>
<evidence type="ECO:0000313" key="4">
    <source>
        <dbReference type="Proteomes" id="UP000244890"/>
    </source>
</evidence>
<dbReference type="Pfam" id="PF03235">
    <property type="entry name" value="GmrSD_N"/>
    <property type="match status" value="1"/>
</dbReference>
<gene>
    <name evidence="3" type="ORF">CDV25_04365</name>
</gene>
<name>A0A2U8FCZ9_9HELI</name>
<dbReference type="RefSeq" id="WP_108910934.1">
    <property type="nucleotide sequence ID" value="NZ_CP021886.1"/>
</dbReference>
<dbReference type="KEGG" id="had:CDV25_04365"/>
<dbReference type="EMBL" id="CP021886">
    <property type="protein sequence ID" value="AWI34092.1"/>
    <property type="molecule type" value="Genomic_DNA"/>
</dbReference>
<dbReference type="InterPro" id="IPR011089">
    <property type="entry name" value="GmrSD_C"/>
</dbReference>
<accession>A0A2U8FCZ9</accession>